<dbReference type="InterPro" id="IPR052752">
    <property type="entry name" value="NACHT-WD_repeat"/>
</dbReference>
<dbReference type="PANTHER" id="PTHR19871">
    <property type="entry name" value="BETA TRANSDUCIN-RELATED PROTEIN"/>
    <property type="match status" value="1"/>
</dbReference>
<keyword evidence="3" id="KW-1185">Reference proteome</keyword>
<dbReference type="InterPro" id="IPR032675">
    <property type="entry name" value="LRR_dom_sf"/>
</dbReference>
<reference evidence="3" key="1">
    <citation type="journal article" date="2021" name="Microbiol. Resour. Announc.">
        <title>LGAAP: Leishmaniinae Genome Assembly and Annotation Pipeline.</title>
        <authorList>
            <person name="Almutairi H."/>
            <person name="Urbaniak M.D."/>
            <person name="Bates M.D."/>
            <person name="Jariyapan N."/>
            <person name="Kwakye-Nuako G."/>
            <person name="Thomaz-Soccol V."/>
            <person name="Al-Salem W.S."/>
            <person name="Dillon R.J."/>
            <person name="Bates P.A."/>
            <person name="Gatherer D."/>
        </authorList>
    </citation>
    <scope>NUCLEOTIDE SEQUENCE [LARGE SCALE GENOMIC DNA]</scope>
</reference>
<evidence type="ECO:0008006" key="4">
    <source>
        <dbReference type="Google" id="ProtNLM"/>
    </source>
</evidence>
<feature type="region of interest" description="Disordered" evidence="1">
    <location>
        <begin position="180"/>
        <end position="200"/>
    </location>
</feature>
<reference evidence="3" key="2">
    <citation type="journal article" date="2021" name="Sci. Data">
        <title>Chromosome-scale genome sequencing, assembly and annotation of six genomes from subfamily Leishmaniinae.</title>
        <authorList>
            <person name="Almutairi H."/>
            <person name="Urbaniak M.D."/>
            <person name="Bates M.D."/>
            <person name="Jariyapan N."/>
            <person name="Kwakye-Nuako G."/>
            <person name="Thomaz Soccol V."/>
            <person name="Al-Salem W.S."/>
            <person name="Dillon R.J."/>
            <person name="Bates P.A."/>
            <person name="Gatherer D."/>
        </authorList>
    </citation>
    <scope>NUCLEOTIDE SEQUENCE [LARGE SCALE GENOMIC DNA]</scope>
</reference>
<dbReference type="InterPro" id="IPR001680">
    <property type="entry name" value="WD40_rpt"/>
</dbReference>
<dbReference type="InterPro" id="IPR036322">
    <property type="entry name" value="WD40_repeat_dom_sf"/>
</dbReference>
<evidence type="ECO:0000313" key="2">
    <source>
        <dbReference type="EMBL" id="KAG5466276.1"/>
    </source>
</evidence>
<gene>
    <name evidence="2" type="ORF">LSCM4_01422</name>
</gene>
<dbReference type="RefSeq" id="XP_067059166.1">
    <property type="nucleotide sequence ID" value="XM_067203475.1"/>
</dbReference>
<dbReference type="InterPro" id="IPR015943">
    <property type="entry name" value="WD40/YVTN_repeat-like_dom_sf"/>
</dbReference>
<dbReference type="KEGG" id="loi:92357409"/>
<sequence>MQGALAAAAPVTAAASTPAARGADLAPATYSSTPSEFEACCRALSHKVNRAVVEQLPVLQNGTLVDLSHNYVGAAGLQAISVILPHNPNVTEVRAPRNGVTNDAVVLFCRAMRRHQRLSVLDFSDNTDISLAGGLALVSMAQQTPSLRVVKMSGTHVPAAVLGKLTRALEYNASQCDTPSPRVGAAHSTVAAPAPPAESPSCAAVAPADERETLQTLRARVEAALEEGYFLPPACPQTGWRVLDVPILAPPLHFDTEIEILCNEVFPRLNEEFASHRIIFCPVVVGGGGGAAKGSDGEGSQRPRRTAGWCSRAIHFRPASDVTSVVERARFLGVELVGDSPGDYAQLPASDMLRLRGVPHSAGQRAESAVDRESEKAAAPLQPVLYEAHEAALRYTRWLLVATRRDTRTLQVPAALAPLLTADPGIAHPDRHRNVVRTIIIGDEDPSPSVAAAEKVAQDSTRGAASASVAVPTSLEWDYATEEYHWRRHVAWREHAVATAPVAELVVPQYAAAFDCVDAQGGVRLKQLHTFQVAVYARLRTVVEACVAAEVRKRECRDAVKPDAKAKSLRRLLEGLGTQRAWTTTYLQDLSAASSGAVKKNVMNRMILYAANPPSRNMLLLHGMDSTSLASLMARCATRLQALQHAYTLAAYTTRSALLHEEPTELRSVMTHVVSQLTTDAAVLRYVNAEVDLERLSAFFQQVISGSVAMKSTGKLAPSSAAAAAAATAMQQAGLPGYVARYTLGADEQAGTGNTAAAHAFVVLVDGLEGFMVPVQPCGALVHPQGGGGAESASWFTEMTAARAPLSAFPSITTCPSKTQHESKMTPMGALLPRSLARNVRLIATCAPNSTAFKAFHHLGRDSVEILSFGAVSANEVEQYLSPASLARVNLVLSEDEFECARSKRDAPVAEYMNYLLDAARSVHEAPGFLTQTQVIQAFPETLQEAAQGVYNRLVRHFGLPLISNVLGLLTSSRWGLLLPELRDLLPSLSTCRLQELLRLLRPALEAEVPAATAEVMGVSSGNVLLGAARLSAPSFRKVVQREHLQLLTDELQAVDDQRVWHAQLAQYYLSVVYRWLQPGPAAAAPPKVRRVDDTSAAAAPVCPETQALQRRAMKEVIYHMAQSGSFWAPMDVTILSIPFLEHVYEYGLGYAYLRDLTAAFNERYQRYLLGEDIGEPSWQQRQLVIANSDAKSAEMTARGAQAAATTDSVKSSRYAFPAVLNRMRDYICFAHQYGLLLSLHPSLVVQAALQTPASLLNSVQRDAVTYVYRQLQDNGGYGAGGASLSRIFFTPVASAAATAAGKQPTHLLPITCTAFLPNCRFILTASSDRSLAWVNPESGSVAWYARQPTAAVESLTVCRTSAYVAAVTEDRTVWVYDGLQGILVSQCCGSKCFDAPIASLTFSARGRYLWVVTTDARVRCIVCESGQLRCTMGLSELLQEHAGASSPNGEQTQVVGLGDTTREEGMRLDSAEWRHRCHYLHVLVDAEDDEVCTTVVATELRQWRLRPCDTPLPASEEVGWPASQSIGVVACDMTWSCSLSKAPAHPSDGPLGYRLMELWESAGVKQPHMCVLAALRTEPEVQLLTVRHTSGFAAVAVRCLLVAPLGSSTGAAPAKHEVCLMSTSPDSQWVAVGLAGGAVNLFCVSSAYCTWQQQQQHHPGAAVVCRPTCVYTSLMPTPDMRSATLRSLVFHRSSRCLLALGHSLVCWRLPDVAAVELQSGAAEVVRSTADGEYLSATTPTSLAVLPPPIPGKEDVELPRNLAEVAIADDTGRVELLNMWWQSM</sequence>
<accession>A0A836G1V3</accession>
<evidence type="ECO:0000256" key="1">
    <source>
        <dbReference type="SAM" id="MobiDB-lite"/>
    </source>
</evidence>
<dbReference type="GeneID" id="92357409"/>
<dbReference type="SUPFAM" id="SSF50978">
    <property type="entry name" value="WD40 repeat-like"/>
    <property type="match status" value="1"/>
</dbReference>
<dbReference type="SMART" id="SM00320">
    <property type="entry name" value="WD40"/>
    <property type="match status" value="3"/>
</dbReference>
<dbReference type="PANTHER" id="PTHR19871:SF14">
    <property type="entry name" value="DUF4062 DOMAIN-CONTAINING PROTEIN"/>
    <property type="match status" value="1"/>
</dbReference>
<dbReference type="Proteomes" id="UP000674143">
    <property type="component" value="Unassembled WGS sequence"/>
</dbReference>
<comment type="caution">
    <text evidence="2">The sequence shown here is derived from an EMBL/GenBank/DDBJ whole genome shotgun (WGS) entry which is preliminary data.</text>
</comment>
<dbReference type="Gene3D" id="3.80.10.10">
    <property type="entry name" value="Ribonuclease Inhibitor"/>
    <property type="match status" value="1"/>
</dbReference>
<proteinExistence type="predicted"/>
<dbReference type="SUPFAM" id="SSF52047">
    <property type="entry name" value="RNI-like"/>
    <property type="match status" value="1"/>
</dbReference>
<name>A0A836G1V3_9TRYP</name>
<protein>
    <recommendedName>
        <fullName evidence="4">Flagellar Member 5</fullName>
    </recommendedName>
</protein>
<evidence type="ECO:0000313" key="3">
    <source>
        <dbReference type="Proteomes" id="UP000674143"/>
    </source>
</evidence>
<organism evidence="2 3">
    <name type="scientific">Leishmania orientalis</name>
    <dbReference type="NCBI Taxonomy" id="2249476"/>
    <lineage>
        <taxon>Eukaryota</taxon>
        <taxon>Discoba</taxon>
        <taxon>Euglenozoa</taxon>
        <taxon>Kinetoplastea</taxon>
        <taxon>Metakinetoplastina</taxon>
        <taxon>Trypanosomatida</taxon>
        <taxon>Trypanosomatidae</taxon>
        <taxon>Leishmaniinae</taxon>
        <taxon>Leishmania</taxon>
    </lineage>
</organism>
<dbReference type="Gene3D" id="2.130.10.10">
    <property type="entry name" value="YVTN repeat-like/Quinoprotein amine dehydrogenase"/>
    <property type="match status" value="1"/>
</dbReference>
<dbReference type="EMBL" id="JAFHLR010000035">
    <property type="protein sequence ID" value="KAG5466276.1"/>
    <property type="molecule type" value="Genomic_DNA"/>
</dbReference>